<gene>
    <name evidence="1" type="ORF">HAHE_04520</name>
</gene>
<protein>
    <recommendedName>
        <fullName evidence="3">Lipoprotein</fullName>
    </recommendedName>
</protein>
<sequence>MKRLALPIAALLLSHCSTDLPPSGETQAALNPANDYGGATGEASYGDIARFMAGRPVRAGADLSAFQKNSGDYHTHALELDYIWRKMGSKRSLRQAQYFHDDLRPLLGSPSTVVYPFGGPDILYASSIFPRASTYVLIGLEPVGSVPDVSSSNPLPFLSRISTVMEEPIRHGYYITAEMRNAPSVTPIMMTSIALMGGEVRNVQAISAGGRSGVQIDFSSPYGGNKKVIYVSADLSNSGFGAIRGWLDGYSGATGYFKAASYLPHDGSFSGIRDWMLGNCRAILQDDSGIPYRYYDSNSWDVTLLGNYERPIPLFAKWKQPDLAAAYDAAGPREEIPFGSGYHMKMRDANFQVCKRK</sequence>
<dbReference type="RefSeq" id="WP_338688223.1">
    <property type="nucleotide sequence ID" value="NZ_AP024702.1"/>
</dbReference>
<proteinExistence type="predicted"/>
<dbReference type="Proteomes" id="UP001374893">
    <property type="component" value="Chromosome"/>
</dbReference>
<dbReference type="EMBL" id="AP024702">
    <property type="protein sequence ID" value="BCX46544.1"/>
    <property type="molecule type" value="Genomic_DNA"/>
</dbReference>
<evidence type="ECO:0000313" key="2">
    <source>
        <dbReference type="Proteomes" id="UP001374893"/>
    </source>
</evidence>
<accession>A0ABN6H172</accession>
<organism evidence="1 2">
    <name type="scientific">Haloferula helveola</name>
    <dbReference type="NCBI Taxonomy" id="490095"/>
    <lineage>
        <taxon>Bacteria</taxon>
        <taxon>Pseudomonadati</taxon>
        <taxon>Verrucomicrobiota</taxon>
        <taxon>Verrucomicrobiia</taxon>
        <taxon>Verrucomicrobiales</taxon>
        <taxon>Verrucomicrobiaceae</taxon>
        <taxon>Haloferula</taxon>
    </lineage>
</organism>
<reference evidence="1 2" key="1">
    <citation type="submission" date="2021-06" db="EMBL/GenBank/DDBJ databases">
        <title>Complete genome of Haloferula helveola possessing various polysaccharide degrading enzymes.</title>
        <authorList>
            <person name="Takami H."/>
            <person name="Huang C."/>
            <person name="Hamasaki K."/>
        </authorList>
    </citation>
    <scope>NUCLEOTIDE SEQUENCE [LARGE SCALE GENOMIC DNA]</scope>
    <source>
        <strain evidence="1 2">CN-1</strain>
    </source>
</reference>
<evidence type="ECO:0008006" key="3">
    <source>
        <dbReference type="Google" id="ProtNLM"/>
    </source>
</evidence>
<keyword evidence="2" id="KW-1185">Reference proteome</keyword>
<evidence type="ECO:0000313" key="1">
    <source>
        <dbReference type="EMBL" id="BCX46544.1"/>
    </source>
</evidence>
<name>A0ABN6H172_9BACT</name>